<dbReference type="RefSeq" id="XP_056691060.1">
    <property type="nucleotide sequence ID" value="XM_056835082.1"/>
</dbReference>
<proteinExistence type="predicted"/>
<protein>
    <submittedName>
        <fullName evidence="4 5">Protein argonaute 4-like</fullName>
    </submittedName>
</protein>
<evidence type="ECO:0000313" key="4">
    <source>
        <dbReference type="RefSeq" id="XP_056691060.1"/>
    </source>
</evidence>
<evidence type="ECO:0000259" key="2">
    <source>
        <dbReference type="Pfam" id="PF16486"/>
    </source>
</evidence>
<feature type="region of interest" description="Disordered" evidence="1">
    <location>
        <begin position="114"/>
        <end position="139"/>
    </location>
</feature>
<organism evidence="3 4">
    <name type="scientific">Spinacia oleracea</name>
    <name type="common">Spinach</name>
    <dbReference type="NCBI Taxonomy" id="3562"/>
    <lineage>
        <taxon>Eukaryota</taxon>
        <taxon>Viridiplantae</taxon>
        <taxon>Streptophyta</taxon>
        <taxon>Embryophyta</taxon>
        <taxon>Tracheophyta</taxon>
        <taxon>Spermatophyta</taxon>
        <taxon>Magnoliopsida</taxon>
        <taxon>eudicotyledons</taxon>
        <taxon>Gunneridae</taxon>
        <taxon>Pentapetalae</taxon>
        <taxon>Caryophyllales</taxon>
        <taxon>Chenopodiaceae</taxon>
        <taxon>Chenopodioideae</taxon>
        <taxon>Anserineae</taxon>
        <taxon>Spinacia</taxon>
    </lineage>
</organism>
<dbReference type="InterPro" id="IPR032474">
    <property type="entry name" value="Argonaute_N"/>
</dbReference>
<sequence length="203" mass="22773">MDASEKKQIRVPMSRPGHGTKGQKIRLCTNHFDVKIANTDGYFFHYSVALYYEDGKPVEMKGVGRKVMDKVKETYSAEIGGKEFAYDGEKTLFTVGSLPRNKLEFSIVLDKVSSQRTDGKSSPAGEGSPNENEKKRRKRVSTFKVEISYATKIPIKAISDALRGKHSEEFLNAVRVLDIVLRQHAAYQRARCLMKVGLLSSPL</sequence>
<evidence type="ECO:0000313" key="5">
    <source>
        <dbReference type="RefSeq" id="XP_056691061.1"/>
    </source>
</evidence>
<keyword evidence="3" id="KW-1185">Reference proteome</keyword>
<evidence type="ECO:0000313" key="3">
    <source>
        <dbReference type="Proteomes" id="UP000813463"/>
    </source>
</evidence>
<dbReference type="Proteomes" id="UP000813463">
    <property type="component" value="Chromosome 1"/>
</dbReference>
<reference evidence="4 5" key="2">
    <citation type="submission" date="2025-05" db="UniProtKB">
        <authorList>
            <consortium name="RefSeq"/>
        </authorList>
    </citation>
    <scope>IDENTIFICATION</scope>
    <source>
        <tissue evidence="4 5">Leaf</tissue>
    </source>
</reference>
<gene>
    <name evidence="4 5" type="primary">LOC110780947</name>
</gene>
<feature type="domain" description="Protein argonaute N-terminal" evidence="2">
    <location>
        <begin position="23"/>
        <end position="181"/>
    </location>
</feature>
<dbReference type="Pfam" id="PF16486">
    <property type="entry name" value="ArgoN"/>
    <property type="match status" value="1"/>
</dbReference>
<feature type="region of interest" description="Disordered" evidence="1">
    <location>
        <begin position="1"/>
        <end position="22"/>
    </location>
</feature>
<accession>A0ABM3R620</accession>
<dbReference type="RefSeq" id="XP_056691061.1">
    <property type="nucleotide sequence ID" value="XM_056835083.1"/>
</dbReference>
<dbReference type="GeneID" id="110780947"/>
<dbReference type="PANTHER" id="PTHR22891">
    <property type="entry name" value="EUKARYOTIC TRANSLATION INITIATION FACTOR 2C"/>
    <property type="match status" value="1"/>
</dbReference>
<evidence type="ECO:0000256" key="1">
    <source>
        <dbReference type="SAM" id="MobiDB-lite"/>
    </source>
</evidence>
<name>A0ABM3R620_SPIOL</name>
<reference evidence="3" key="1">
    <citation type="journal article" date="2021" name="Nat. Commun.">
        <title>Genomic analyses provide insights into spinach domestication and the genetic basis of agronomic traits.</title>
        <authorList>
            <person name="Cai X."/>
            <person name="Sun X."/>
            <person name="Xu C."/>
            <person name="Sun H."/>
            <person name="Wang X."/>
            <person name="Ge C."/>
            <person name="Zhang Z."/>
            <person name="Wang Q."/>
            <person name="Fei Z."/>
            <person name="Jiao C."/>
            <person name="Wang Q."/>
        </authorList>
    </citation>
    <scope>NUCLEOTIDE SEQUENCE [LARGE SCALE GENOMIC DNA]</scope>
    <source>
        <strain evidence="3">cv. Varoflay</strain>
    </source>
</reference>